<keyword evidence="1" id="KW-0456">Lyase</keyword>
<accession>A0A1H9WUF0</accession>
<dbReference type="SUPFAM" id="SSF63829">
    <property type="entry name" value="Calcium-dependent phosphotriesterase"/>
    <property type="match status" value="1"/>
</dbReference>
<name>A0A1H9WUF0_9PSEU</name>
<dbReference type="RefSeq" id="WP_089962530.1">
    <property type="nucleotide sequence ID" value="NZ_FOFR01000044.1"/>
</dbReference>
<dbReference type="Gene3D" id="2.130.10.10">
    <property type="entry name" value="YVTN repeat-like/Quinoprotein amine dehydrogenase"/>
    <property type="match status" value="1"/>
</dbReference>
<evidence type="ECO:0000313" key="1">
    <source>
        <dbReference type="EMBL" id="SES37572.1"/>
    </source>
</evidence>
<dbReference type="Proteomes" id="UP000199352">
    <property type="component" value="Unassembled WGS sequence"/>
</dbReference>
<gene>
    <name evidence="1" type="ORF">SAMN05216188_14413</name>
</gene>
<protein>
    <submittedName>
        <fullName evidence="1">Virginiamycin B lyase</fullName>
    </submittedName>
</protein>
<dbReference type="GO" id="GO:0016829">
    <property type="term" value="F:lyase activity"/>
    <property type="evidence" value="ECO:0007669"/>
    <property type="project" value="UniProtKB-KW"/>
</dbReference>
<keyword evidence="2" id="KW-1185">Reference proteome</keyword>
<dbReference type="STRING" id="402600.SAMN05216188_14413"/>
<dbReference type="EMBL" id="FOFR01000044">
    <property type="protein sequence ID" value="SES37572.1"/>
    <property type="molecule type" value="Genomic_DNA"/>
</dbReference>
<proteinExistence type="predicted"/>
<organism evidence="1 2">
    <name type="scientific">Lentzea xinjiangensis</name>
    <dbReference type="NCBI Taxonomy" id="402600"/>
    <lineage>
        <taxon>Bacteria</taxon>
        <taxon>Bacillati</taxon>
        <taxon>Actinomycetota</taxon>
        <taxon>Actinomycetes</taxon>
        <taxon>Pseudonocardiales</taxon>
        <taxon>Pseudonocardiaceae</taxon>
        <taxon>Lentzea</taxon>
    </lineage>
</organism>
<sequence length="85" mass="8969">MNGTNTGPDQALWFTVTSSAPAIGRMPVDGSAHRLFPLPAGTEPCRIVTGPDNALWFTTGRGIGRLTTTGDFTEHQVPEDATPST</sequence>
<dbReference type="Pfam" id="PF24684">
    <property type="entry name" value="Vgb_lyase"/>
    <property type="match status" value="1"/>
</dbReference>
<dbReference type="InterPro" id="IPR015943">
    <property type="entry name" value="WD40/YVTN_repeat-like_dom_sf"/>
</dbReference>
<dbReference type="AlphaFoldDB" id="A0A1H9WUF0"/>
<dbReference type="OrthoDB" id="9812926at2"/>
<evidence type="ECO:0000313" key="2">
    <source>
        <dbReference type="Proteomes" id="UP000199352"/>
    </source>
</evidence>
<reference evidence="2" key="1">
    <citation type="submission" date="2016-10" db="EMBL/GenBank/DDBJ databases">
        <authorList>
            <person name="Varghese N."/>
            <person name="Submissions S."/>
        </authorList>
    </citation>
    <scope>NUCLEOTIDE SEQUENCE [LARGE SCALE GENOMIC DNA]</scope>
    <source>
        <strain evidence="2">CGMCC 4.3525</strain>
    </source>
</reference>